<evidence type="ECO:0000259" key="6">
    <source>
        <dbReference type="PROSITE" id="PS50850"/>
    </source>
</evidence>
<feature type="transmembrane region" description="Helical" evidence="5">
    <location>
        <begin position="419"/>
        <end position="437"/>
    </location>
</feature>
<dbReference type="GO" id="GO:0005886">
    <property type="term" value="C:plasma membrane"/>
    <property type="evidence" value="ECO:0007669"/>
    <property type="project" value="TreeGrafter"/>
</dbReference>
<dbReference type="EMBL" id="KI912121">
    <property type="protein sequence ID" value="ETS73853.1"/>
    <property type="molecule type" value="Genomic_DNA"/>
</dbReference>
<evidence type="ECO:0000256" key="5">
    <source>
        <dbReference type="SAM" id="Phobius"/>
    </source>
</evidence>
<feature type="transmembrane region" description="Helical" evidence="5">
    <location>
        <begin position="174"/>
        <end position="194"/>
    </location>
</feature>
<protein>
    <recommendedName>
        <fullName evidence="6">Major facilitator superfamily (MFS) profile domain-containing protein</fullName>
    </recommendedName>
</protein>
<dbReference type="OrthoDB" id="10021397at2759"/>
<dbReference type="SUPFAM" id="SSF103473">
    <property type="entry name" value="MFS general substrate transporter"/>
    <property type="match status" value="1"/>
</dbReference>
<comment type="subcellular location">
    <subcellularLocation>
        <location evidence="1">Membrane</location>
        <topology evidence="1">Multi-pass membrane protein</topology>
    </subcellularLocation>
</comment>
<dbReference type="RefSeq" id="XP_007841571.1">
    <property type="nucleotide sequence ID" value="XM_007843380.1"/>
</dbReference>
<dbReference type="eggNOG" id="KOG0254">
    <property type="taxonomic scope" value="Eukaryota"/>
</dbReference>
<evidence type="ECO:0000256" key="1">
    <source>
        <dbReference type="ARBA" id="ARBA00004141"/>
    </source>
</evidence>
<dbReference type="GeneID" id="19279812"/>
<gene>
    <name evidence="7" type="ORF">PFICI_14799</name>
</gene>
<dbReference type="Gene3D" id="1.20.1250.20">
    <property type="entry name" value="MFS general substrate transporter like domains"/>
    <property type="match status" value="2"/>
</dbReference>
<keyword evidence="2 5" id="KW-0812">Transmembrane</keyword>
<feature type="transmembrane region" description="Helical" evidence="5">
    <location>
        <begin position="141"/>
        <end position="162"/>
    </location>
</feature>
<sequence length="533" mass="58015">MKTKGKEDNNRLQFILLISSLFCGVFVMALDATIIGTAVPSITTEFQSLDDIAWYGSGYLLTITAFQPTFGKVYQFVNVKAVFMTCVMIFEGIQKSTNEDRTPTSAVFIVGRAIAGAGAAGLFQGALAIITKSVRLEQRPLCISIVTSTFAVSVCIGPVIGGAFTDHVTWRWCFWINVPIGAVVLVLIFFLFHVPEGSRDKTFDSMTFTQKLMKMDPLGSLFIISAVVCILLALQWGGQTMPWNSATVIGLLVAFPLFLGLFAFMQWKQGVDATLPLWLLKQRSMVATAIFSFFSAMPSYLYGYYIPIYFQAVKESTATQSGVQFLALAIPQIFAVVLSGALVTMLGYYLPFIIVGTCIGIVGSGLFLYLDLGTSTALWAVFLVVCGVGVGLAINLPYTIVQAILTEDNVPTGNAAFQFMFQLGAALSLSIGQTVFINQLKTYGQALTPTIPGEVLVRAGAYNLRALAGSEQIYNQLRQVYMNALHDTYILPITASGLALLVSFAIEHKNIKKISKEREQSRADPETIKLSAV</sequence>
<proteinExistence type="predicted"/>
<keyword evidence="4 5" id="KW-0472">Membrane</keyword>
<dbReference type="OMA" id="CAIMEHK"/>
<feature type="transmembrane region" description="Helical" evidence="5">
    <location>
        <begin position="285"/>
        <end position="305"/>
    </location>
</feature>
<evidence type="ECO:0000256" key="3">
    <source>
        <dbReference type="ARBA" id="ARBA00022989"/>
    </source>
</evidence>
<dbReference type="Pfam" id="PF07690">
    <property type="entry name" value="MFS_1"/>
    <property type="match status" value="1"/>
</dbReference>
<feature type="transmembrane region" description="Helical" evidence="5">
    <location>
        <begin position="325"/>
        <end position="343"/>
    </location>
</feature>
<dbReference type="AlphaFoldDB" id="W3WIZ5"/>
<dbReference type="FunCoup" id="W3WIZ5">
    <property type="interactions" value="78"/>
</dbReference>
<feature type="transmembrane region" description="Helical" evidence="5">
    <location>
        <begin position="376"/>
        <end position="398"/>
    </location>
</feature>
<dbReference type="GO" id="GO:0022857">
    <property type="term" value="F:transmembrane transporter activity"/>
    <property type="evidence" value="ECO:0007669"/>
    <property type="project" value="InterPro"/>
</dbReference>
<keyword evidence="3 5" id="KW-1133">Transmembrane helix</keyword>
<dbReference type="PANTHER" id="PTHR23501">
    <property type="entry name" value="MAJOR FACILITATOR SUPERFAMILY"/>
    <property type="match status" value="1"/>
</dbReference>
<dbReference type="PANTHER" id="PTHR23501:SF199">
    <property type="entry name" value="MFS EFFLUX TRANSPORTER INPD-RELATED"/>
    <property type="match status" value="1"/>
</dbReference>
<feature type="transmembrane region" description="Helical" evidence="5">
    <location>
        <begin position="489"/>
        <end position="506"/>
    </location>
</feature>
<feature type="transmembrane region" description="Helical" evidence="5">
    <location>
        <begin position="12"/>
        <end position="40"/>
    </location>
</feature>
<dbReference type="PROSITE" id="PS50850">
    <property type="entry name" value="MFS"/>
    <property type="match status" value="1"/>
</dbReference>
<feature type="transmembrane region" description="Helical" evidence="5">
    <location>
        <begin position="106"/>
        <end position="129"/>
    </location>
</feature>
<evidence type="ECO:0000313" key="7">
    <source>
        <dbReference type="EMBL" id="ETS73853.1"/>
    </source>
</evidence>
<dbReference type="InterPro" id="IPR011701">
    <property type="entry name" value="MFS"/>
</dbReference>
<dbReference type="InParanoid" id="W3WIZ5"/>
<feature type="transmembrane region" description="Helical" evidence="5">
    <location>
        <begin position="77"/>
        <end position="94"/>
    </location>
</feature>
<name>W3WIZ5_PESFW</name>
<evidence type="ECO:0000313" key="8">
    <source>
        <dbReference type="Proteomes" id="UP000030651"/>
    </source>
</evidence>
<feature type="transmembrane region" description="Helical" evidence="5">
    <location>
        <begin position="52"/>
        <end position="70"/>
    </location>
</feature>
<dbReference type="InterPro" id="IPR020846">
    <property type="entry name" value="MFS_dom"/>
</dbReference>
<feature type="transmembrane region" description="Helical" evidence="5">
    <location>
        <begin position="243"/>
        <end position="264"/>
    </location>
</feature>
<evidence type="ECO:0000256" key="2">
    <source>
        <dbReference type="ARBA" id="ARBA00022692"/>
    </source>
</evidence>
<organism evidence="7 8">
    <name type="scientific">Pestalotiopsis fici (strain W106-1 / CGMCC3.15140)</name>
    <dbReference type="NCBI Taxonomy" id="1229662"/>
    <lineage>
        <taxon>Eukaryota</taxon>
        <taxon>Fungi</taxon>
        <taxon>Dikarya</taxon>
        <taxon>Ascomycota</taxon>
        <taxon>Pezizomycotina</taxon>
        <taxon>Sordariomycetes</taxon>
        <taxon>Xylariomycetidae</taxon>
        <taxon>Amphisphaeriales</taxon>
        <taxon>Sporocadaceae</taxon>
        <taxon>Pestalotiopsis</taxon>
    </lineage>
</organism>
<feature type="transmembrane region" description="Helical" evidence="5">
    <location>
        <begin position="215"/>
        <end position="237"/>
    </location>
</feature>
<dbReference type="HOGENOM" id="CLU_000960_22_1_1"/>
<dbReference type="KEGG" id="pfy:PFICI_14799"/>
<dbReference type="InterPro" id="IPR036259">
    <property type="entry name" value="MFS_trans_sf"/>
</dbReference>
<accession>W3WIZ5</accession>
<evidence type="ECO:0000256" key="4">
    <source>
        <dbReference type="ARBA" id="ARBA00023136"/>
    </source>
</evidence>
<dbReference type="Proteomes" id="UP000030651">
    <property type="component" value="Unassembled WGS sequence"/>
</dbReference>
<feature type="transmembrane region" description="Helical" evidence="5">
    <location>
        <begin position="350"/>
        <end position="370"/>
    </location>
</feature>
<reference evidence="8" key="1">
    <citation type="journal article" date="2015" name="BMC Genomics">
        <title>Genomic and transcriptomic analysis of the endophytic fungus Pestalotiopsis fici reveals its lifestyle and high potential for synthesis of natural products.</title>
        <authorList>
            <person name="Wang X."/>
            <person name="Zhang X."/>
            <person name="Liu L."/>
            <person name="Xiang M."/>
            <person name="Wang W."/>
            <person name="Sun X."/>
            <person name="Che Y."/>
            <person name="Guo L."/>
            <person name="Liu G."/>
            <person name="Guo L."/>
            <person name="Wang C."/>
            <person name="Yin W.B."/>
            <person name="Stadler M."/>
            <person name="Zhang X."/>
            <person name="Liu X."/>
        </authorList>
    </citation>
    <scope>NUCLEOTIDE SEQUENCE [LARGE SCALE GENOMIC DNA]</scope>
    <source>
        <strain evidence="8">W106-1 / CGMCC3.15140</strain>
    </source>
</reference>
<keyword evidence="8" id="KW-1185">Reference proteome</keyword>
<feature type="domain" description="Major facilitator superfamily (MFS) profile" evidence="6">
    <location>
        <begin position="17"/>
        <end position="478"/>
    </location>
</feature>